<dbReference type="PANTHER" id="PTHR12854:SF7">
    <property type="entry name" value="ATAXIN-2 HOMOLOG"/>
    <property type="match status" value="1"/>
</dbReference>
<feature type="transmembrane region" description="Helical" evidence="2">
    <location>
        <begin position="39"/>
        <end position="64"/>
    </location>
</feature>
<evidence type="ECO:0000313" key="4">
    <source>
        <dbReference type="Proteomes" id="UP001177023"/>
    </source>
</evidence>
<feature type="compositionally biased region" description="Low complexity" evidence="1">
    <location>
        <begin position="400"/>
        <end position="409"/>
    </location>
</feature>
<feature type="compositionally biased region" description="Polar residues" evidence="1">
    <location>
        <begin position="494"/>
        <end position="505"/>
    </location>
</feature>
<comment type="caution">
    <text evidence="3">The sequence shown here is derived from an EMBL/GenBank/DDBJ whole genome shotgun (WGS) entry which is preliminary data.</text>
</comment>
<evidence type="ECO:0000313" key="3">
    <source>
        <dbReference type="EMBL" id="CAJ0581880.1"/>
    </source>
</evidence>
<dbReference type="EMBL" id="CATQJA010002664">
    <property type="protein sequence ID" value="CAJ0581880.1"/>
    <property type="molecule type" value="Genomic_DNA"/>
</dbReference>
<feature type="region of interest" description="Disordered" evidence="1">
    <location>
        <begin position="775"/>
        <end position="853"/>
    </location>
</feature>
<feature type="compositionally biased region" description="Polar residues" evidence="1">
    <location>
        <begin position="815"/>
        <end position="845"/>
    </location>
</feature>
<accession>A0AA36D6Q4</accession>
<feature type="compositionally biased region" description="Polar residues" evidence="1">
    <location>
        <begin position="296"/>
        <end position="307"/>
    </location>
</feature>
<feature type="compositionally biased region" description="Low complexity" evidence="1">
    <location>
        <begin position="636"/>
        <end position="645"/>
    </location>
</feature>
<sequence length="853" mass="94499">MYLFPSTPPSMTALQSAQFLLAAKYDVDGDTRVLEEWTLGWWIFLMFAVCLFLFTSICMCALAFSFHRGTQVGVSYCYELTEENKDNLLPIKKEVQTKMLFEMADIICLSVPHTQARGNDFRVDQQYHDPAGTGEERDLEVFEHFEEENELPGLTSNNPNRNPNKGGWSLRDMYTANEDLGVTSSYKPDLSQFTNVSVPEVDRKARENAERIAREIEQSNDSRRNAMLENDDDERDLDKYTDDQELDLEGEKWHRPRRSNNDKAGRDSQKNFATRRIQPNPPVRAERNDARPVQKQAWSANNDQNRGLKNGKAPAPQNAPPVRQNSNDVRTQQARRTSELRAFHNDFHLAEAPAKKEAKPVSAPRAVASAWNKGPPQSLVASSSTPEPPAGPTTERRQDAPAPVQAVQAKKSEPEERQPEPAAQPAPVANKAQPSNQEKLEGKEATAETSTPATESTPETEDEDKKQPKEFKFNPNAAAFVPTKKPDTPEGYTPSHTPRMNQQPMHHQAGPPIAYQPQPTHVSSPVVLQYPNQGHMYQPMPYQQYPQPPMPPRTPSFPAPIYPNQQFAGPVFPANMNVYYPNGYPVNPAAPQQPPQPNFMPQLAMPGGQPMVSIAYMPQQYQGHMQGAAYANSPGAQNPQQRFQAPPRPRTANGVDNFQGPASNAGPANQQPPNMGPHQVPVSQLMSGYATNAYPTQPPAAGQFVIAPAQAPMFYGNQQMYYHQSAMMQHPPQHLQGQPSRNDSPHDQGVQQHPPYEHYNPAQMAHLQHAQQFVGPNQQAMPPPPPNTAPVPLMDLTNDSGITRSASPTPRPDQAAQNQMTSSSSTPALSYQNGPAGFANNSQLPAASPAENH</sequence>
<evidence type="ECO:0000256" key="2">
    <source>
        <dbReference type="SAM" id="Phobius"/>
    </source>
</evidence>
<feature type="compositionally biased region" description="Polar residues" evidence="1">
    <location>
        <begin position="654"/>
        <end position="673"/>
    </location>
</feature>
<feature type="non-terminal residue" evidence="3">
    <location>
        <position position="1"/>
    </location>
</feature>
<dbReference type="GO" id="GO:0003729">
    <property type="term" value="F:mRNA binding"/>
    <property type="evidence" value="ECO:0007669"/>
    <property type="project" value="TreeGrafter"/>
</dbReference>
<name>A0AA36D6Q4_9BILA</name>
<feature type="compositionally biased region" description="Polar residues" evidence="1">
    <location>
        <begin position="323"/>
        <end position="335"/>
    </location>
</feature>
<dbReference type="PANTHER" id="PTHR12854">
    <property type="entry name" value="ATAXIN 2-RELATED"/>
    <property type="match status" value="1"/>
</dbReference>
<feature type="region of interest" description="Disordered" evidence="1">
    <location>
        <begin position="629"/>
        <end position="682"/>
    </location>
</feature>
<feature type="region of interest" description="Disordered" evidence="1">
    <location>
        <begin position="146"/>
        <end position="170"/>
    </location>
</feature>
<dbReference type="GO" id="GO:0010494">
    <property type="term" value="C:cytoplasmic stress granule"/>
    <property type="evidence" value="ECO:0007669"/>
    <property type="project" value="TreeGrafter"/>
</dbReference>
<feature type="region of interest" description="Disordered" evidence="1">
    <location>
        <begin position="729"/>
        <end position="757"/>
    </location>
</feature>
<dbReference type="AlphaFoldDB" id="A0AA36D6Q4"/>
<feature type="compositionally biased region" description="Basic and acidic residues" evidence="1">
    <location>
        <begin position="410"/>
        <end position="419"/>
    </location>
</feature>
<feature type="region of interest" description="Disordered" evidence="1">
    <location>
        <begin position="350"/>
        <end position="509"/>
    </location>
</feature>
<keyword evidence="2" id="KW-0472">Membrane</keyword>
<feature type="compositionally biased region" description="Low complexity" evidence="1">
    <location>
        <begin position="420"/>
        <end position="429"/>
    </location>
</feature>
<feature type="compositionally biased region" description="Polar residues" evidence="1">
    <location>
        <begin position="797"/>
        <end position="808"/>
    </location>
</feature>
<feature type="compositionally biased region" description="Basic and acidic residues" evidence="1">
    <location>
        <begin position="214"/>
        <end position="226"/>
    </location>
</feature>
<dbReference type="InterPro" id="IPR045117">
    <property type="entry name" value="ATXN2-like"/>
</dbReference>
<keyword evidence="2" id="KW-0812">Transmembrane</keyword>
<dbReference type="GO" id="GO:0034063">
    <property type="term" value="P:stress granule assembly"/>
    <property type="evidence" value="ECO:0007669"/>
    <property type="project" value="TreeGrafter"/>
</dbReference>
<feature type="compositionally biased region" description="Polar residues" evidence="1">
    <location>
        <begin position="154"/>
        <end position="163"/>
    </location>
</feature>
<feature type="region of interest" description="Disordered" evidence="1">
    <location>
        <begin position="214"/>
        <end position="335"/>
    </location>
</feature>
<evidence type="ECO:0008006" key="5">
    <source>
        <dbReference type="Google" id="ProtNLM"/>
    </source>
</evidence>
<feature type="compositionally biased region" description="Low complexity" evidence="1">
    <location>
        <begin position="447"/>
        <end position="457"/>
    </location>
</feature>
<organism evidence="3 4">
    <name type="scientific">Mesorhabditis spiculigera</name>
    <dbReference type="NCBI Taxonomy" id="96644"/>
    <lineage>
        <taxon>Eukaryota</taxon>
        <taxon>Metazoa</taxon>
        <taxon>Ecdysozoa</taxon>
        <taxon>Nematoda</taxon>
        <taxon>Chromadorea</taxon>
        <taxon>Rhabditida</taxon>
        <taxon>Rhabditina</taxon>
        <taxon>Rhabditomorpha</taxon>
        <taxon>Rhabditoidea</taxon>
        <taxon>Rhabditidae</taxon>
        <taxon>Mesorhabditinae</taxon>
        <taxon>Mesorhabditis</taxon>
    </lineage>
</organism>
<evidence type="ECO:0000256" key="1">
    <source>
        <dbReference type="SAM" id="MobiDB-lite"/>
    </source>
</evidence>
<feature type="compositionally biased region" description="Basic and acidic residues" evidence="1">
    <location>
        <begin position="350"/>
        <end position="359"/>
    </location>
</feature>
<proteinExistence type="predicted"/>
<feature type="compositionally biased region" description="Basic and acidic residues" evidence="1">
    <location>
        <begin position="249"/>
        <end position="269"/>
    </location>
</feature>
<reference evidence="3" key="1">
    <citation type="submission" date="2023-06" db="EMBL/GenBank/DDBJ databases">
        <authorList>
            <person name="Delattre M."/>
        </authorList>
    </citation>
    <scope>NUCLEOTIDE SEQUENCE</scope>
    <source>
        <strain evidence="3">AF72</strain>
    </source>
</reference>
<gene>
    <name evidence="3" type="ORF">MSPICULIGERA_LOCUS20030</name>
</gene>
<protein>
    <recommendedName>
        <fullName evidence="5">LsmAD domain-containing protein</fullName>
    </recommendedName>
</protein>
<feature type="compositionally biased region" description="Basic and acidic residues" evidence="1">
    <location>
        <begin position="463"/>
        <end position="472"/>
    </location>
</feature>
<dbReference type="Proteomes" id="UP001177023">
    <property type="component" value="Unassembled WGS sequence"/>
</dbReference>
<keyword evidence="4" id="KW-1185">Reference proteome</keyword>
<keyword evidence="2" id="KW-1133">Transmembrane helix</keyword>